<sequence length="79" mass="8314">MGDRTDAADRLDLAELARSWDAAAEEIDAAVVSSDLPADFAQRARGCLDGHARAARAAAEALRRYSDALGAADVLPWSS</sequence>
<reference evidence="2" key="1">
    <citation type="journal article" date="2019" name="Int. J. Syst. Evol. Microbiol.">
        <title>The Global Catalogue of Microorganisms (GCM) 10K type strain sequencing project: providing services to taxonomists for standard genome sequencing and annotation.</title>
        <authorList>
            <consortium name="The Broad Institute Genomics Platform"/>
            <consortium name="The Broad Institute Genome Sequencing Center for Infectious Disease"/>
            <person name="Wu L."/>
            <person name="Ma J."/>
        </authorList>
    </citation>
    <scope>NUCLEOTIDE SEQUENCE [LARGE SCALE GENOMIC DNA]</scope>
    <source>
        <strain evidence="2">JCM 17688</strain>
    </source>
</reference>
<name>A0ABP8JNG9_9ACTN</name>
<keyword evidence="2" id="KW-1185">Reference proteome</keyword>
<accession>A0ABP8JNG9</accession>
<comment type="caution">
    <text evidence="1">The sequence shown here is derived from an EMBL/GenBank/DDBJ whole genome shotgun (WGS) entry which is preliminary data.</text>
</comment>
<dbReference type="RefSeq" id="WP_344995849.1">
    <property type="nucleotide sequence ID" value="NZ_BAABFR010000033.1"/>
</dbReference>
<evidence type="ECO:0000313" key="2">
    <source>
        <dbReference type="Proteomes" id="UP001500635"/>
    </source>
</evidence>
<organism evidence="1 2">
    <name type="scientific">Tsukamurella soli</name>
    <dbReference type="NCBI Taxonomy" id="644556"/>
    <lineage>
        <taxon>Bacteria</taxon>
        <taxon>Bacillati</taxon>
        <taxon>Actinomycetota</taxon>
        <taxon>Actinomycetes</taxon>
        <taxon>Mycobacteriales</taxon>
        <taxon>Tsukamurellaceae</taxon>
        <taxon>Tsukamurella</taxon>
    </lineage>
</organism>
<protein>
    <submittedName>
        <fullName evidence="1">Uncharacterized protein</fullName>
    </submittedName>
</protein>
<dbReference type="EMBL" id="BAABFR010000033">
    <property type="protein sequence ID" value="GAA4393599.1"/>
    <property type="molecule type" value="Genomic_DNA"/>
</dbReference>
<evidence type="ECO:0000313" key="1">
    <source>
        <dbReference type="EMBL" id="GAA4393599.1"/>
    </source>
</evidence>
<proteinExistence type="predicted"/>
<gene>
    <name evidence="1" type="ORF">GCM10023147_24480</name>
</gene>
<dbReference type="Proteomes" id="UP001500635">
    <property type="component" value="Unassembled WGS sequence"/>
</dbReference>